<dbReference type="Pfam" id="PF02311">
    <property type="entry name" value="AraC_binding"/>
    <property type="match status" value="1"/>
</dbReference>
<protein>
    <submittedName>
        <fullName evidence="7">Helix-turn-helix transcriptional regulator</fullName>
    </submittedName>
</protein>
<dbReference type="RefSeq" id="WP_216130060.1">
    <property type="nucleotide sequence ID" value="NZ_CP064782.1"/>
</dbReference>
<dbReference type="PROSITE" id="PS01124">
    <property type="entry name" value="HTH_ARAC_FAMILY_2"/>
    <property type="match status" value="1"/>
</dbReference>
<dbReference type="InterPro" id="IPR003313">
    <property type="entry name" value="AraC-bd"/>
</dbReference>
<evidence type="ECO:0000256" key="3">
    <source>
        <dbReference type="ARBA" id="ARBA00023125"/>
    </source>
</evidence>
<accession>A0A975SKA0</accession>
<name>A0A975SKA0_9RHOO</name>
<dbReference type="CDD" id="cd06124">
    <property type="entry name" value="cupin_NimR-like_N"/>
    <property type="match status" value="1"/>
</dbReference>
<dbReference type="EMBL" id="CP064782">
    <property type="protein sequence ID" value="QWT47901.1"/>
    <property type="molecule type" value="Genomic_DNA"/>
</dbReference>
<dbReference type="PANTHER" id="PTHR11019">
    <property type="entry name" value="HTH-TYPE TRANSCRIPTIONAL REGULATOR NIMR"/>
    <property type="match status" value="1"/>
</dbReference>
<dbReference type="InterPro" id="IPR018060">
    <property type="entry name" value="HTH_AraC"/>
</dbReference>
<keyword evidence="3" id="KW-0238">DNA-binding</keyword>
<evidence type="ECO:0000313" key="8">
    <source>
        <dbReference type="Proteomes" id="UP000683428"/>
    </source>
</evidence>
<keyword evidence="1" id="KW-0678">Repressor</keyword>
<dbReference type="InterPro" id="IPR018062">
    <property type="entry name" value="HTH_AraC-typ_CS"/>
</dbReference>
<keyword evidence="4" id="KW-0804">Transcription</keyword>
<evidence type="ECO:0000313" key="7">
    <source>
        <dbReference type="EMBL" id="QWT47901.1"/>
    </source>
</evidence>
<dbReference type="FunFam" id="1.10.10.60:FF:000132">
    <property type="entry name" value="AraC family transcriptional regulator"/>
    <property type="match status" value="1"/>
</dbReference>
<evidence type="ECO:0000256" key="5">
    <source>
        <dbReference type="SAM" id="MobiDB-lite"/>
    </source>
</evidence>
<evidence type="ECO:0000256" key="1">
    <source>
        <dbReference type="ARBA" id="ARBA00022491"/>
    </source>
</evidence>
<feature type="domain" description="HTH araC/xylS-type" evidence="6">
    <location>
        <begin position="163"/>
        <end position="260"/>
    </location>
</feature>
<dbReference type="Pfam" id="PF12833">
    <property type="entry name" value="HTH_18"/>
    <property type="match status" value="1"/>
</dbReference>
<dbReference type="AlphaFoldDB" id="A0A975SKA0"/>
<dbReference type="SMART" id="SM00342">
    <property type="entry name" value="HTH_ARAC"/>
    <property type="match status" value="1"/>
</dbReference>
<keyword evidence="8" id="KW-1185">Reference proteome</keyword>
<organism evidence="7 8">
    <name type="scientific">Azospira inquinata</name>
    <dbReference type="NCBI Taxonomy" id="2785627"/>
    <lineage>
        <taxon>Bacteria</taxon>
        <taxon>Pseudomonadati</taxon>
        <taxon>Pseudomonadota</taxon>
        <taxon>Betaproteobacteria</taxon>
        <taxon>Rhodocyclales</taxon>
        <taxon>Rhodocyclaceae</taxon>
        <taxon>Azospira</taxon>
    </lineage>
</organism>
<dbReference type="GO" id="GO:0003700">
    <property type="term" value="F:DNA-binding transcription factor activity"/>
    <property type="evidence" value="ECO:0007669"/>
    <property type="project" value="InterPro"/>
</dbReference>
<dbReference type="Proteomes" id="UP000683428">
    <property type="component" value="Chromosome"/>
</dbReference>
<dbReference type="PROSITE" id="PS00041">
    <property type="entry name" value="HTH_ARAC_FAMILY_1"/>
    <property type="match status" value="1"/>
</dbReference>
<sequence>MLDWHTWETIPVPDFPSLPRPIVPRSQNLAARQIFPLHSHPWNQFVYATAGTLMVTAADTWHVITPEQGIWLPTGVEHTTGALSGAEFRNLYVADRPDLAMPRQCTVLAVTPLLRALIVELEAVNRQEDDTYLDQLTALIFAQLERQPVQHFHLPWPASPLLQRLCEALYAQPADNRSAEDWGRELGASARTLARRFAREVGISLREWRHRLRLFLALEWLCAGRPITGIALDLGYANPAAFTYMFRQALGCSPTEWRRRRQGGATHLEGGTAEGEGETETEQERAAGDIQPPTPNRAD</sequence>
<dbReference type="GO" id="GO:0043565">
    <property type="term" value="F:sequence-specific DNA binding"/>
    <property type="evidence" value="ECO:0007669"/>
    <property type="project" value="InterPro"/>
</dbReference>
<evidence type="ECO:0000256" key="4">
    <source>
        <dbReference type="ARBA" id="ARBA00023163"/>
    </source>
</evidence>
<gene>
    <name evidence="7" type="ORF">Azoinq_08420</name>
</gene>
<proteinExistence type="predicted"/>
<evidence type="ECO:0000259" key="6">
    <source>
        <dbReference type="PROSITE" id="PS01124"/>
    </source>
</evidence>
<reference evidence="7" key="1">
    <citation type="submission" date="2020-11" db="EMBL/GenBank/DDBJ databases">
        <title>Azospira inquinata sp. nov.</title>
        <authorList>
            <person name="Moe W.M."/>
            <person name="Mikes M.C."/>
        </authorList>
    </citation>
    <scope>NUCLEOTIDE SEQUENCE</scope>
    <source>
        <strain evidence="7">Azo-3</strain>
    </source>
</reference>
<dbReference type="PANTHER" id="PTHR11019:SF199">
    <property type="entry name" value="HTH-TYPE TRANSCRIPTIONAL REGULATOR NIMR"/>
    <property type="match status" value="1"/>
</dbReference>
<feature type="region of interest" description="Disordered" evidence="5">
    <location>
        <begin position="261"/>
        <end position="299"/>
    </location>
</feature>
<dbReference type="KEGG" id="aiq:Azoinq_08420"/>
<keyword evidence="2" id="KW-0805">Transcription regulation</keyword>
<evidence type="ECO:0000256" key="2">
    <source>
        <dbReference type="ARBA" id="ARBA00023015"/>
    </source>
</evidence>